<protein>
    <submittedName>
        <fullName evidence="1">Uncharacterized protein</fullName>
    </submittedName>
</protein>
<name>A0A9J6CWD8_RHIMP</name>
<organism evidence="1 2">
    <name type="scientific">Rhipicephalus microplus</name>
    <name type="common">Cattle tick</name>
    <name type="synonym">Boophilus microplus</name>
    <dbReference type="NCBI Taxonomy" id="6941"/>
    <lineage>
        <taxon>Eukaryota</taxon>
        <taxon>Metazoa</taxon>
        <taxon>Ecdysozoa</taxon>
        <taxon>Arthropoda</taxon>
        <taxon>Chelicerata</taxon>
        <taxon>Arachnida</taxon>
        <taxon>Acari</taxon>
        <taxon>Parasitiformes</taxon>
        <taxon>Ixodida</taxon>
        <taxon>Ixodoidea</taxon>
        <taxon>Ixodidae</taxon>
        <taxon>Rhipicephalinae</taxon>
        <taxon>Rhipicephalus</taxon>
        <taxon>Boophilus</taxon>
    </lineage>
</organism>
<keyword evidence="2" id="KW-1185">Reference proteome</keyword>
<reference evidence="1" key="2">
    <citation type="submission" date="2021-09" db="EMBL/GenBank/DDBJ databases">
        <authorList>
            <person name="Jia N."/>
            <person name="Wang J."/>
            <person name="Shi W."/>
            <person name="Du L."/>
            <person name="Sun Y."/>
            <person name="Zhan W."/>
            <person name="Jiang J."/>
            <person name="Wang Q."/>
            <person name="Zhang B."/>
            <person name="Ji P."/>
            <person name="Sakyi L.B."/>
            <person name="Cui X."/>
            <person name="Yuan T."/>
            <person name="Jiang B."/>
            <person name="Yang W."/>
            <person name="Lam T.T.-Y."/>
            <person name="Chang Q."/>
            <person name="Ding S."/>
            <person name="Wang X."/>
            <person name="Zhu J."/>
            <person name="Ruan X."/>
            <person name="Zhao L."/>
            <person name="Wei J."/>
            <person name="Que T."/>
            <person name="Du C."/>
            <person name="Cheng J."/>
            <person name="Dai P."/>
            <person name="Han X."/>
            <person name="Huang E."/>
            <person name="Gao Y."/>
            <person name="Liu J."/>
            <person name="Shao H."/>
            <person name="Ye R."/>
            <person name="Li L."/>
            <person name="Wei W."/>
            <person name="Wang X."/>
            <person name="Wang C."/>
            <person name="Huo Q."/>
            <person name="Li W."/>
            <person name="Guo W."/>
            <person name="Chen H."/>
            <person name="Chen S."/>
            <person name="Zhou L."/>
            <person name="Zhou L."/>
            <person name="Ni X."/>
            <person name="Tian J."/>
            <person name="Zhou Y."/>
            <person name="Sheng Y."/>
            <person name="Liu T."/>
            <person name="Pan Y."/>
            <person name="Xia L."/>
            <person name="Li J."/>
            <person name="Zhao F."/>
            <person name="Cao W."/>
        </authorList>
    </citation>
    <scope>NUCLEOTIDE SEQUENCE</scope>
    <source>
        <strain evidence="1">Rmic-2018</strain>
        <tissue evidence="1">Larvae</tissue>
    </source>
</reference>
<evidence type="ECO:0000313" key="2">
    <source>
        <dbReference type="Proteomes" id="UP000821866"/>
    </source>
</evidence>
<comment type="caution">
    <text evidence="1">The sequence shown here is derived from an EMBL/GenBank/DDBJ whole genome shotgun (WGS) entry which is preliminary data.</text>
</comment>
<dbReference type="VEuPathDB" id="VectorBase:LOC119160663"/>
<dbReference type="Proteomes" id="UP000821866">
    <property type="component" value="Unassembled WGS sequence"/>
</dbReference>
<dbReference type="AlphaFoldDB" id="A0A9J6CWD8"/>
<gene>
    <name evidence="1" type="ORF">HPB51_028833</name>
</gene>
<proteinExistence type="predicted"/>
<evidence type="ECO:0000313" key="1">
    <source>
        <dbReference type="EMBL" id="KAH7938649.1"/>
    </source>
</evidence>
<dbReference type="EMBL" id="JABSTU010005840">
    <property type="protein sequence ID" value="KAH7938649.1"/>
    <property type="molecule type" value="Genomic_DNA"/>
</dbReference>
<reference evidence="1" key="1">
    <citation type="journal article" date="2020" name="Cell">
        <title>Large-Scale Comparative Analyses of Tick Genomes Elucidate Their Genetic Diversity and Vector Capacities.</title>
        <authorList>
            <consortium name="Tick Genome and Microbiome Consortium (TIGMIC)"/>
            <person name="Jia N."/>
            <person name="Wang J."/>
            <person name="Shi W."/>
            <person name="Du L."/>
            <person name="Sun Y."/>
            <person name="Zhan W."/>
            <person name="Jiang J.F."/>
            <person name="Wang Q."/>
            <person name="Zhang B."/>
            <person name="Ji P."/>
            <person name="Bell-Sakyi L."/>
            <person name="Cui X.M."/>
            <person name="Yuan T.T."/>
            <person name="Jiang B.G."/>
            <person name="Yang W.F."/>
            <person name="Lam T.T."/>
            <person name="Chang Q.C."/>
            <person name="Ding S.J."/>
            <person name="Wang X.J."/>
            <person name="Zhu J.G."/>
            <person name="Ruan X.D."/>
            <person name="Zhao L."/>
            <person name="Wei J.T."/>
            <person name="Ye R.Z."/>
            <person name="Que T.C."/>
            <person name="Du C.H."/>
            <person name="Zhou Y.H."/>
            <person name="Cheng J.X."/>
            <person name="Dai P.F."/>
            <person name="Guo W.B."/>
            <person name="Han X.H."/>
            <person name="Huang E.J."/>
            <person name="Li L.F."/>
            <person name="Wei W."/>
            <person name="Gao Y.C."/>
            <person name="Liu J.Z."/>
            <person name="Shao H.Z."/>
            <person name="Wang X."/>
            <person name="Wang C.C."/>
            <person name="Yang T.C."/>
            <person name="Huo Q.B."/>
            <person name="Li W."/>
            <person name="Chen H.Y."/>
            <person name="Chen S.E."/>
            <person name="Zhou L.G."/>
            <person name="Ni X.B."/>
            <person name="Tian J.H."/>
            <person name="Sheng Y."/>
            <person name="Liu T."/>
            <person name="Pan Y.S."/>
            <person name="Xia L.Y."/>
            <person name="Li J."/>
            <person name="Zhao F."/>
            <person name="Cao W.C."/>
        </authorList>
    </citation>
    <scope>NUCLEOTIDE SEQUENCE</scope>
    <source>
        <strain evidence="1">Rmic-2018</strain>
    </source>
</reference>
<accession>A0A9J6CWD8</accession>
<sequence length="208" mass="22158">MDATVCVLTDCPIAPVDDGHGLSVKAPTPCTDNASLHHPSFGKFHSVTSPASGYKSTTAASARQWARKQRSFDDAHPSCFFAQFFYASLGASICRAATVPDFPTPVSGIQFLPLEQHMDATVCVLTDCPIAPVDDGHGLSVKAPTPCTDNASLHRPSFGKFHSVTSPAADIKTPPLHLHVSGQGNREASTMLIRRVFFAQVARSAELI</sequence>